<keyword evidence="4" id="KW-0949">S-adenosyl-L-methionine</keyword>
<proteinExistence type="inferred from homology"/>
<evidence type="ECO:0000256" key="5">
    <source>
        <dbReference type="ARBA" id="ARBA00022747"/>
    </source>
</evidence>
<comment type="catalytic activity">
    <reaction evidence="8">
        <text>a 2'-deoxycytidine in DNA + S-adenosyl-L-methionine = an N(4)-methyl-2'-deoxycytidine in DNA + S-adenosyl-L-homocysteine + H(+)</text>
        <dbReference type="Rhea" id="RHEA:16857"/>
        <dbReference type="Rhea" id="RHEA-COMP:11369"/>
        <dbReference type="Rhea" id="RHEA-COMP:13674"/>
        <dbReference type="ChEBI" id="CHEBI:15378"/>
        <dbReference type="ChEBI" id="CHEBI:57856"/>
        <dbReference type="ChEBI" id="CHEBI:59789"/>
        <dbReference type="ChEBI" id="CHEBI:85452"/>
        <dbReference type="ChEBI" id="CHEBI:137933"/>
        <dbReference type="EC" id="2.1.1.113"/>
    </reaction>
</comment>
<evidence type="ECO:0000313" key="12">
    <source>
        <dbReference type="Proteomes" id="UP000076128"/>
    </source>
</evidence>
<accession>A0A159Z3U6</accession>
<evidence type="ECO:0000256" key="3">
    <source>
        <dbReference type="ARBA" id="ARBA00022679"/>
    </source>
</evidence>
<dbReference type="Gene3D" id="3.40.50.150">
    <property type="entry name" value="Vaccinia Virus protein VP39"/>
    <property type="match status" value="1"/>
</dbReference>
<keyword evidence="12" id="KW-1185">Reference proteome</keyword>
<feature type="domain" description="DNA methylase N-4/N-6" evidence="10">
    <location>
        <begin position="55"/>
        <end position="152"/>
    </location>
</feature>
<evidence type="ECO:0000256" key="8">
    <source>
        <dbReference type="ARBA" id="ARBA00049120"/>
    </source>
</evidence>
<protein>
    <recommendedName>
        <fullName evidence="9">Methyltransferase</fullName>
        <ecNumber evidence="9">2.1.1.-</ecNumber>
    </recommendedName>
</protein>
<evidence type="ECO:0000256" key="6">
    <source>
        <dbReference type="ARBA" id="ARBA00023125"/>
    </source>
</evidence>
<dbReference type="PRINTS" id="PR00508">
    <property type="entry name" value="S21N4MTFRASE"/>
</dbReference>
<comment type="catalytic activity">
    <reaction evidence="7">
        <text>a 2'-deoxyadenosine in DNA + S-adenosyl-L-methionine = an N(6)-methyl-2'-deoxyadenosine in DNA + S-adenosyl-L-homocysteine + H(+)</text>
        <dbReference type="Rhea" id="RHEA:15197"/>
        <dbReference type="Rhea" id="RHEA-COMP:12418"/>
        <dbReference type="Rhea" id="RHEA-COMP:12419"/>
        <dbReference type="ChEBI" id="CHEBI:15378"/>
        <dbReference type="ChEBI" id="CHEBI:57856"/>
        <dbReference type="ChEBI" id="CHEBI:59789"/>
        <dbReference type="ChEBI" id="CHEBI:90615"/>
        <dbReference type="ChEBI" id="CHEBI:90616"/>
        <dbReference type="EC" id="2.1.1.72"/>
    </reaction>
</comment>
<dbReference type="GO" id="GO:0008170">
    <property type="term" value="F:N-methyltransferase activity"/>
    <property type="evidence" value="ECO:0007669"/>
    <property type="project" value="InterPro"/>
</dbReference>
<dbReference type="InterPro" id="IPR029063">
    <property type="entry name" value="SAM-dependent_MTases_sf"/>
</dbReference>
<dbReference type="REBASE" id="144414">
    <property type="entry name" value="M.Dal42ORF1676P"/>
</dbReference>
<dbReference type="OrthoDB" id="9773571at2"/>
<dbReference type="PROSITE" id="PS00093">
    <property type="entry name" value="N4_MTASE"/>
    <property type="match status" value="1"/>
</dbReference>
<organism evidence="11 12">
    <name type="scientific">Frigidibacter mobilis</name>
    <dbReference type="NCBI Taxonomy" id="1335048"/>
    <lineage>
        <taxon>Bacteria</taxon>
        <taxon>Pseudomonadati</taxon>
        <taxon>Pseudomonadota</taxon>
        <taxon>Alphaproteobacteria</taxon>
        <taxon>Rhodobacterales</taxon>
        <taxon>Paracoccaceae</taxon>
        <taxon>Frigidibacter</taxon>
    </lineage>
</organism>
<dbReference type="InterPro" id="IPR017985">
    <property type="entry name" value="MeTrfase_CN4_CS"/>
</dbReference>
<dbReference type="KEGG" id="daa:AKL17_1676"/>
<dbReference type="EMBL" id="CP012661">
    <property type="protein sequence ID" value="AMY68928.1"/>
    <property type="molecule type" value="Genomic_DNA"/>
</dbReference>
<sequence length="182" mass="19902">MTIIDPRLLSGAAIASTAAAVFPGSARSPEQEGKAQSVIVGDCLAVHRAMTTGSIDAVVTSPPYNIGVAYRSYDDRKPRDIYLAWMEEIAKQIARVLAEDGALFLNLSSTGTDPWIAADVADRFRQRLTLQNRIIWVKSISINGETRGHFKPINSARFLSRTNDVAPERHACAPATRHRRGT</sequence>
<evidence type="ECO:0000259" key="10">
    <source>
        <dbReference type="Pfam" id="PF01555"/>
    </source>
</evidence>
<dbReference type="InterPro" id="IPR002941">
    <property type="entry name" value="DNA_methylase_N4/N6"/>
</dbReference>
<dbReference type="Pfam" id="PF01555">
    <property type="entry name" value="N6_N4_Mtase"/>
    <property type="match status" value="1"/>
</dbReference>
<gene>
    <name evidence="11" type="ORF">AKL17_1676</name>
</gene>
<dbReference type="AlphaFoldDB" id="A0A159Z3U6"/>
<evidence type="ECO:0000256" key="9">
    <source>
        <dbReference type="RuleBase" id="RU362026"/>
    </source>
</evidence>
<reference evidence="11 12" key="1">
    <citation type="submission" date="2015-09" db="EMBL/GenBank/DDBJ databases">
        <title>Complete genome sequence of Defluviimonas alba cai42t isolated from an oilfield in Xinjiang.</title>
        <authorList>
            <person name="Geng S."/>
            <person name="Pan X."/>
            <person name="Wu X."/>
        </authorList>
    </citation>
    <scope>NUCLEOTIDE SEQUENCE [LARGE SCALE GENOMIC DNA]</scope>
    <source>
        <strain evidence="12">cai42</strain>
    </source>
</reference>
<evidence type="ECO:0000256" key="1">
    <source>
        <dbReference type="ARBA" id="ARBA00010203"/>
    </source>
</evidence>
<keyword evidence="5" id="KW-0680">Restriction system</keyword>
<dbReference type="GO" id="GO:0009307">
    <property type="term" value="P:DNA restriction-modification system"/>
    <property type="evidence" value="ECO:0007669"/>
    <property type="project" value="UniProtKB-KW"/>
</dbReference>
<keyword evidence="2 11" id="KW-0489">Methyltransferase</keyword>
<dbReference type="GO" id="GO:0003677">
    <property type="term" value="F:DNA binding"/>
    <property type="evidence" value="ECO:0007669"/>
    <property type="project" value="UniProtKB-KW"/>
</dbReference>
<dbReference type="GO" id="GO:0009007">
    <property type="term" value="F:site-specific DNA-methyltransferase (adenine-specific) activity"/>
    <property type="evidence" value="ECO:0007669"/>
    <property type="project" value="UniProtKB-EC"/>
</dbReference>
<evidence type="ECO:0000256" key="7">
    <source>
        <dbReference type="ARBA" id="ARBA00047942"/>
    </source>
</evidence>
<dbReference type="SUPFAM" id="SSF53335">
    <property type="entry name" value="S-adenosyl-L-methionine-dependent methyltransferases"/>
    <property type="match status" value="1"/>
</dbReference>
<evidence type="ECO:0000256" key="4">
    <source>
        <dbReference type="ARBA" id="ARBA00022691"/>
    </source>
</evidence>
<comment type="similarity">
    <text evidence="1">Belongs to the N(4)/N(6)-methyltransferase family. N(4) subfamily.</text>
</comment>
<keyword evidence="6" id="KW-0238">DNA-binding</keyword>
<dbReference type="GO" id="GO:0032259">
    <property type="term" value="P:methylation"/>
    <property type="evidence" value="ECO:0007669"/>
    <property type="project" value="UniProtKB-KW"/>
</dbReference>
<evidence type="ECO:0000256" key="2">
    <source>
        <dbReference type="ARBA" id="ARBA00022603"/>
    </source>
</evidence>
<name>A0A159Z3U6_9RHOB</name>
<keyword evidence="3" id="KW-0808">Transferase</keyword>
<dbReference type="GO" id="GO:0015667">
    <property type="term" value="F:site-specific DNA-methyltransferase (cytosine-N4-specific) activity"/>
    <property type="evidence" value="ECO:0007669"/>
    <property type="project" value="UniProtKB-EC"/>
</dbReference>
<dbReference type="EC" id="2.1.1.-" evidence="9"/>
<dbReference type="Proteomes" id="UP000076128">
    <property type="component" value="Chromosome"/>
</dbReference>
<evidence type="ECO:0000313" key="11">
    <source>
        <dbReference type="EMBL" id="AMY68928.1"/>
    </source>
</evidence>
<dbReference type="InterPro" id="IPR001091">
    <property type="entry name" value="RM_Methyltransferase"/>
</dbReference>
<dbReference type="STRING" id="1335048.AKL17_1676"/>